<dbReference type="GO" id="GO:0004180">
    <property type="term" value="F:carboxypeptidase activity"/>
    <property type="evidence" value="ECO:0007669"/>
    <property type="project" value="UniProtKB-KW"/>
</dbReference>
<evidence type="ECO:0000256" key="9">
    <source>
        <dbReference type="ARBA" id="ARBA00023049"/>
    </source>
</evidence>
<evidence type="ECO:0000313" key="20">
    <source>
        <dbReference type="Proteomes" id="UP000320710"/>
    </source>
</evidence>
<evidence type="ECO:0000256" key="4">
    <source>
        <dbReference type="ARBA" id="ARBA00022645"/>
    </source>
</evidence>
<keyword evidence="17" id="KW-0732">Signal</keyword>
<accession>A0AA46K677</accession>
<feature type="chain" id="PRO_5041444609" description="Dipeptidyl carboxypeptidase" evidence="17">
    <location>
        <begin position="22"/>
        <end position="734"/>
    </location>
</feature>
<dbReference type="GO" id="GO:0005829">
    <property type="term" value="C:cytosol"/>
    <property type="evidence" value="ECO:0007669"/>
    <property type="project" value="TreeGrafter"/>
</dbReference>
<keyword evidence="7 15" id="KW-0378">Hydrolase</keyword>
<keyword evidence="9 15" id="KW-0482">Metalloprotease</keyword>
<evidence type="ECO:0000256" key="8">
    <source>
        <dbReference type="ARBA" id="ARBA00022833"/>
    </source>
</evidence>
<dbReference type="InterPro" id="IPR034005">
    <property type="entry name" value="M3A_DCP"/>
</dbReference>
<evidence type="ECO:0000256" key="16">
    <source>
        <dbReference type="SAM" id="MobiDB-lite"/>
    </source>
</evidence>
<dbReference type="CDD" id="cd06456">
    <property type="entry name" value="M3A_DCP"/>
    <property type="match status" value="1"/>
</dbReference>
<comment type="similarity">
    <text evidence="2 15">Belongs to the peptidase M3 family.</text>
</comment>
<dbReference type="Proteomes" id="UP000320710">
    <property type="component" value="Unassembled WGS sequence"/>
</dbReference>
<proteinExistence type="inferred from homology"/>
<dbReference type="Gene3D" id="1.10.1370.40">
    <property type="match status" value="1"/>
</dbReference>
<evidence type="ECO:0000313" key="19">
    <source>
        <dbReference type="EMBL" id="TQI84440.1"/>
    </source>
</evidence>
<evidence type="ECO:0000256" key="6">
    <source>
        <dbReference type="ARBA" id="ARBA00022723"/>
    </source>
</evidence>
<evidence type="ECO:0000256" key="2">
    <source>
        <dbReference type="ARBA" id="ARBA00006040"/>
    </source>
</evidence>
<dbReference type="SUPFAM" id="SSF55486">
    <property type="entry name" value="Metalloproteases ('zincins'), catalytic domain"/>
    <property type="match status" value="1"/>
</dbReference>
<feature type="region of interest" description="Disordered" evidence="16">
    <location>
        <begin position="25"/>
        <end position="52"/>
    </location>
</feature>
<dbReference type="Pfam" id="PF01432">
    <property type="entry name" value="Peptidase_M3"/>
    <property type="match status" value="1"/>
</dbReference>
<comment type="function">
    <text evidence="11">Removes dipeptides from the C-termini of N-blocked tripeptides, tetrapeptides and larger peptides.</text>
</comment>
<dbReference type="InterPro" id="IPR001567">
    <property type="entry name" value="Pept_M3A_M3B_dom"/>
</dbReference>
<evidence type="ECO:0000256" key="11">
    <source>
        <dbReference type="ARBA" id="ARBA00054529"/>
    </source>
</evidence>
<keyword evidence="5 15" id="KW-0645">Protease</keyword>
<evidence type="ECO:0000256" key="13">
    <source>
        <dbReference type="ARBA" id="ARBA00070755"/>
    </source>
</evidence>
<evidence type="ECO:0000259" key="18">
    <source>
        <dbReference type="Pfam" id="PF01432"/>
    </source>
</evidence>
<dbReference type="EMBL" id="VFMJ01000001">
    <property type="protein sequence ID" value="TQI84440.1"/>
    <property type="molecule type" value="Genomic_DNA"/>
</dbReference>
<dbReference type="EC" id="3.4.15.5" evidence="12"/>
<keyword evidence="6 15" id="KW-0479">Metal-binding</keyword>
<comment type="subcellular location">
    <subcellularLocation>
        <location evidence="1">Cytoplasm</location>
    </subcellularLocation>
</comment>
<keyword evidence="8 15" id="KW-0862">Zinc</keyword>
<dbReference type="AlphaFoldDB" id="A0AA46K677"/>
<dbReference type="InterPro" id="IPR024077">
    <property type="entry name" value="Neurolysin/TOP_dom2"/>
</dbReference>
<dbReference type="FunFam" id="3.40.390.10:FF:000009">
    <property type="entry name" value="Oligopeptidase A"/>
    <property type="match status" value="1"/>
</dbReference>
<evidence type="ECO:0000256" key="7">
    <source>
        <dbReference type="ARBA" id="ARBA00022801"/>
    </source>
</evidence>
<comment type="caution">
    <text evidence="19">The sequence shown here is derived from an EMBL/GenBank/DDBJ whole genome shotgun (WGS) entry which is preliminary data.</text>
</comment>
<evidence type="ECO:0000256" key="5">
    <source>
        <dbReference type="ARBA" id="ARBA00022670"/>
    </source>
</evidence>
<dbReference type="NCBIfam" id="NF007624">
    <property type="entry name" value="PRK10280.1"/>
    <property type="match status" value="1"/>
</dbReference>
<evidence type="ECO:0000256" key="17">
    <source>
        <dbReference type="SAM" id="SignalP"/>
    </source>
</evidence>
<reference evidence="19 20" key="1">
    <citation type="submission" date="2019-06" db="EMBL/GenBank/DDBJ databases">
        <authorList>
            <person name="Deangelis K."/>
            <person name="Huntemann M."/>
            <person name="Clum A."/>
            <person name="Pillay M."/>
            <person name="Palaniappan K."/>
            <person name="Varghese N."/>
            <person name="Mikhailova N."/>
            <person name="Stamatis D."/>
            <person name="Reddy T."/>
            <person name="Daum C."/>
            <person name="Shapiro N."/>
            <person name="Ivanova N."/>
            <person name="Kyrpides N."/>
            <person name="Woyke T."/>
        </authorList>
    </citation>
    <scope>NUCLEOTIDE SEQUENCE [LARGE SCALE GENOMIC DNA]</scope>
    <source>
        <strain evidence="19 20">106R</strain>
    </source>
</reference>
<evidence type="ECO:0000256" key="3">
    <source>
        <dbReference type="ARBA" id="ARBA00022490"/>
    </source>
</evidence>
<reference evidence="19 20" key="2">
    <citation type="submission" date="2019-07" db="EMBL/GenBank/DDBJ databases">
        <title>Investigation of anaerobic lignin degradation for improved lignocellulosic biofuels.</title>
        <authorList>
            <person name="Deangelis K.PhD."/>
        </authorList>
    </citation>
    <scope>NUCLEOTIDE SEQUENCE [LARGE SCALE GENOMIC DNA]</scope>
    <source>
        <strain evidence="19 20">106R</strain>
    </source>
</reference>
<dbReference type="FunFam" id="1.10.1370.40:FF:000001">
    <property type="entry name" value="Dipeptidyl carboxypeptidase II"/>
    <property type="match status" value="1"/>
</dbReference>
<keyword evidence="3" id="KW-0963">Cytoplasm</keyword>
<dbReference type="InterPro" id="IPR045090">
    <property type="entry name" value="Pept_M3A_M3B"/>
</dbReference>
<dbReference type="GO" id="GO:0006508">
    <property type="term" value="P:proteolysis"/>
    <property type="evidence" value="ECO:0007669"/>
    <property type="project" value="UniProtKB-KW"/>
</dbReference>
<evidence type="ECO:0000256" key="12">
    <source>
        <dbReference type="ARBA" id="ARBA00066668"/>
    </source>
</evidence>
<dbReference type="GO" id="GO:0046872">
    <property type="term" value="F:metal ion binding"/>
    <property type="evidence" value="ECO:0007669"/>
    <property type="project" value="UniProtKB-UniRule"/>
</dbReference>
<gene>
    <name evidence="19" type="ORF">FHU12_1952</name>
</gene>
<dbReference type="Gene3D" id="1.10.1370.10">
    <property type="entry name" value="Neurolysin, domain 3"/>
    <property type="match status" value="1"/>
</dbReference>
<comment type="cofactor">
    <cofactor evidence="15">
        <name>Zn(2+)</name>
        <dbReference type="ChEBI" id="CHEBI:29105"/>
    </cofactor>
    <text evidence="15">Binds 1 zinc ion.</text>
</comment>
<evidence type="ECO:0000256" key="15">
    <source>
        <dbReference type="RuleBase" id="RU003435"/>
    </source>
</evidence>
<organism evidence="19 20">
    <name type="scientific">Serratia marcescens</name>
    <dbReference type="NCBI Taxonomy" id="615"/>
    <lineage>
        <taxon>Bacteria</taxon>
        <taxon>Pseudomonadati</taxon>
        <taxon>Pseudomonadota</taxon>
        <taxon>Gammaproteobacteria</taxon>
        <taxon>Enterobacterales</taxon>
        <taxon>Yersiniaceae</taxon>
        <taxon>Serratia</taxon>
    </lineage>
</organism>
<name>A0AA46K677_SERMA</name>
<feature type="domain" description="Peptidase M3A/M3B catalytic" evidence="18">
    <location>
        <begin position="282"/>
        <end position="729"/>
    </location>
</feature>
<evidence type="ECO:0000256" key="10">
    <source>
        <dbReference type="ARBA" id="ARBA00052506"/>
    </source>
</evidence>
<comment type="catalytic activity">
    <reaction evidence="10">
        <text>Hydrolysis of unblocked, C-terminal dipeptides from oligopeptides, with broad specificity. Does not hydrolyze bonds in which P1' is Pro, or both P1 and P1' are Gly.</text>
        <dbReference type="EC" id="3.4.15.5"/>
    </reaction>
</comment>
<dbReference type="InterPro" id="IPR024079">
    <property type="entry name" value="MetalloPept_cat_dom_sf"/>
</dbReference>
<protein>
    <recommendedName>
        <fullName evidence="13">Dipeptidyl carboxypeptidase</fullName>
        <ecNumber evidence="12">3.4.15.5</ecNumber>
    </recommendedName>
    <alternativeName>
        <fullName evidence="14">Peptidyl-dipeptidase Dcp</fullName>
    </alternativeName>
</protein>
<feature type="signal peptide" evidence="17">
    <location>
        <begin position="1"/>
        <end position="21"/>
    </location>
</feature>
<evidence type="ECO:0000256" key="14">
    <source>
        <dbReference type="ARBA" id="ARBA00075608"/>
    </source>
</evidence>
<evidence type="ECO:0000256" key="1">
    <source>
        <dbReference type="ARBA" id="ARBA00004496"/>
    </source>
</evidence>
<dbReference type="PANTHER" id="PTHR43660">
    <property type="entry name" value="DIPEPTIDYL CARBOXYPEPTIDASE"/>
    <property type="match status" value="1"/>
</dbReference>
<dbReference type="PANTHER" id="PTHR43660:SF1">
    <property type="entry name" value="DIPEPTIDYL CARBOXYPEPTIDASE"/>
    <property type="match status" value="1"/>
</dbReference>
<dbReference type="GO" id="GO:0004222">
    <property type="term" value="F:metalloendopeptidase activity"/>
    <property type="evidence" value="ECO:0007669"/>
    <property type="project" value="InterPro"/>
</dbReference>
<dbReference type="GO" id="GO:0008241">
    <property type="term" value="F:peptidyl-dipeptidase activity"/>
    <property type="evidence" value="ECO:0007669"/>
    <property type="project" value="UniProtKB-EC"/>
</dbReference>
<dbReference type="Gene3D" id="3.40.390.10">
    <property type="entry name" value="Collagenase (Catalytic Domain)"/>
    <property type="match status" value="1"/>
</dbReference>
<sequence>MTRLSTLVLAIGMALGSQALAAETQPHADHSALPSGQAKEATVTGEANQHDKQKTQNPFFYQSRLPFQAPPFNLIKESDYAPAIEAGIKQKREEVEKIANNPAKPNFKNTFVAMEQAGSLLTRVMNVFGAMTSANTSDALQKLDEETSPKLAALNDDIMLNGKLFARIKAIYQDRDALKLDPESRRLVEVTYKNFELAGANLSDADKAKLKVLNQEAATLSTQFTNKLLAASKNGALAITDPAKLDGLSEGELAAAAQAAAERKLEKQWLLVLQNTTQQPLLQSLKDRDTRQALFDASWTRAEKGDGNDTRQTLSRLAKVRAEQAKLLGYPNYAAWKLQNQMAKTPDAALSFMRNIVPAATARAEREAKDIQAVIDQQKGDFKVQAWDWQFYAEQVRKAKYDLDESQIKPYFELNNVLNNGVFYAANLLYGISFKERKDIPVYQPDVKVYEVFDKDGKSLALFYTDYFKRDNKGGGAWMSNFVDQSKLNGTKPVIYNVANFTKPAPGQPALLSYDDVITMFHEFGHALHGMFADQEYPSLSGTNTARDFVEFPSQFNEHWVSDPKVFSHFAKHYQTGEAMPQELVDKIKKADKFNKGYSMTELLSAALLDMHWHMLTADQPQQDVDKFEAESLQKDKVDLSYVPPRYRSSYFQHIWGNGYAAGYYAYLWTEMLADDAFQWFTEHGGLTAENGQRFRDMILSRGNSQDLEKLYIDWRGKEPSIEPMLINRGLKDE</sequence>
<keyword evidence="4" id="KW-0121">Carboxypeptidase</keyword>